<keyword evidence="3" id="KW-1185">Reference proteome</keyword>
<evidence type="ECO:0000313" key="2">
    <source>
        <dbReference type="EMBL" id="MCM1991915.1"/>
    </source>
</evidence>
<dbReference type="RefSeq" id="WP_250861049.1">
    <property type="nucleotide sequence ID" value="NZ_JAGSOJ010000004.1"/>
</dbReference>
<evidence type="ECO:0000259" key="1">
    <source>
        <dbReference type="Pfam" id="PF09012"/>
    </source>
</evidence>
<dbReference type="AlphaFoldDB" id="A0A9J6P5P9"/>
<gene>
    <name evidence="2" type="ORF">KDK92_19415</name>
</gene>
<dbReference type="Gene3D" id="1.10.10.10">
    <property type="entry name" value="Winged helix-like DNA-binding domain superfamily/Winged helix DNA-binding domain"/>
    <property type="match status" value="1"/>
</dbReference>
<comment type="caution">
    <text evidence="2">The sequence shown here is derived from an EMBL/GenBank/DDBJ whole genome shotgun (WGS) entry which is preliminary data.</text>
</comment>
<organism evidence="2 3">
    <name type="scientific">Oceanirhabdus seepicola</name>
    <dbReference type="NCBI Taxonomy" id="2828781"/>
    <lineage>
        <taxon>Bacteria</taxon>
        <taxon>Bacillati</taxon>
        <taxon>Bacillota</taxon>
        <taxon>Clostridia</taxon>
        <taxon>Eubacteriales</taxon>
        <taxon>Clostridiaceae</taxon>
        <taxon>Oceanirhabdus</taxon>
    </lineage>
</organism>
<protein>
    <recommendedName>
        <fullName evidence="1">Transcriptional regulator HTH-type FeoC domain-containing protein</fullName>
    </recommendedName>
</protein>
<reference evidence="2" key="1">
    <citation type="journal article" date="2021" name="mSystems">
        <title>Bacteria and Archaea Synergistically Convert Glycine Betaine to Biogenic Methane in the Formosa Cold Seep of the South China Sea.</title>
        <authorList>
            <person name="Li L."/>
            <person name="Zhang W."/>
            <person name="Zhang S."/>
            <person name="Song L."/>
            <person name="Sun Q."/>
            <person name="Zhang H."/>
            <person name="Xiang H."/>
            <person name="Dong X."/>
        </authorList>
    </citation>
    <scope>NUCLEOTIDE SEQUENCE</scope>
    <source>
        <strain evidence="2">ZWT</strain>
    </source>
</reference>
<evidence type="ECO:0000313" key="3">
    <source>
        <dbReference type="Proteomes" id="UP001056429"/>
    </source>
</evidence>
<dbReference type="SUPFAM" id="SSF46785">
    <property type="entry name" value="Winged helix' DNA-binding domain"/>
    <property type="match status" value="1"/>
</dbReference>
<dbReference type="InterPro" id="IPR036388">
    <property type="entry name" value="WH-like_DNA-bd_sf"/>
</dbReference>
<sequence length="87" mass="9368">MLMKILRAIYEGTASITMIANKLNINKAIVEQMIENLINMGYIRKASLSCDTSACAKCSSKSSCGSGCGSSDIYFYQVTDKGKKALA</sequence>
<dbReference type="InterPro" id="IPR015102">
    <property type="entry name" value="Tscrpt_reg_HTH_FeoC"/>
</dbReference>
<dbReference type="InterPro" id="IPR036390">
    <property type="entry name" value="WH_DNA-bd_sf"/>
</dbReference>
<reference evidence="2" key="2">
    <citation type="submission" date="2021-04" db="EMBL/GenBank/DDBJ databases">
        <authorList>
            <person name="Dong X."/>
        </authorList>
    </citation>
    <scope>NUCLEOTIDE SEQUENCE</scope>
    <source>
        <strain evidence="2">ZWT</strain>
    </source>
</reference>
<dbReference type="EMBL" id="JAGSOJ010000004">
    <property type="protein sequence ID" value="MCM1991915.1"/>
    <property type="molecule type" value="Genomic_DNA"/>
</dbReference>
<feature type="domain" description="Transcriptional regulator HTH-type FeoC" evidence="1">
    <location>
        <begin position="11"/>
        <end position="62"/>
    </location>
</feature>
<proteinExistence type="predicted"/>
<dbReference type="Proteomes" id="UP001056429">
    <property type="component" value="Unassembled WGS sequence"/>
</dbReference>
<name>A0A9J6P5P9_9CLOT</name>
<accession>A0A9J6P5P9</accession>
<dbReference type="Pfam" id="PF09012">
    <property type="entry name" value="FeoC"/>
    <property type="match status" value="1"/>
</dbReference>